<feature type="transmembrane region" description="Helical" evidence="7">
    <location>
        <begin position="12"/>
        <end position="34"/>
    </location>
</feature>
<evidence type="ECO:0000256" key="7">
    <source>
        <dbReference type="RuleBase" id="RU365084"/>
    </source>
</evidence>
<gene>
    <name evidence="8" type="ORF">BB561_002746</name>
</gene>
<dbReference type="GO" id="GO:0033185">
    <property type="term" value="C:dolichol-phosphate-mannose synthase complex"/>
    <property type="evidence" value="ECO:0007669"/>
    <property type="project" value="TreeGrafter"/>
</dbReference>
<dbReference type="EMBL" id="MBFR01000099">
    <property type="protein sequence ID" value="PVU94182.1"/>
    <property type="molecule type" value="Genomic_DNA"/>
</dbReference>
<protein>
    <recommendedName>
        <fullName evidence="7">Dolichol phosphate-mannose biosynthesis regulatory protein</fullName>
    </recommendedName>
</protein>
<dbReference type="InterPro" id="IPR009914">
    <property type="entry name" value="DPM2"/>
</dbReference>
<keyword evidence="3 7" id="KW-0812">Transmembrane</keyword>
<dbReference type="UniPathway" id="UPA00378"/>
<proteinExistence type="inferred from homology"/>
<dbReference type="Proteomes" id="UP000245383">
    <property type="component" value="Unassembled WGS sequence"/>
</dbReference>
<comment type="function">
    <text evidence="7">Regulatory subunit of the dolichol-phosphate mannose (DPM) synthase complex; essential for the ER localization.</text>
</comment>
<dbReference type="GO" id="GO:0030234">
    <property type="term" value="F:enzyme regulator activity"/>
    <property type="evidence" value="ECO:0007669"/>
    <property type="project" value="UniProtKB-UniRule"/>
</dbReference>
<dbReference type="AlphaFoldDB" id="A0A2T9YPC7"/>
<comment type="similarity">
    <text evidence="2 7">Belongs to the DPM2 family.</text>
</comment>
<keyword evidence="9" id="KW-1185">Reference proteome</keyword>
<evidence type="ECO:0000256" key="5">
    <source>
        <dbReference type="ARBA" id="ARBA00022989"/>
    </source>
</evidence>
<keyword evidence="4 7" id="KW-0256">Endoplasmic reticulum</keyword>
<dbReference type="Pfam" id="PF07297">
    <property type="entry name" value="DPM2"/>
    <property type="match status" value="1"/>
</dbReference>
<accession>A0A2T9YPC7</accession>
<keyword evidence="5 7" id="KW-1133">Transmembrane helix</keyword>
<evidence type="ECO:0000313" key="9">
    <source>
        <dbReference type="Proteomes" id="UP000245383"/>
    </source>
</evidence>
<feature type="transmembrane region" description="Helical" evidence="7">
    <location>
        <begin position="46"/>
        <end position="74"/>
    </location>
</feature>
<keyword evidence="6 7" id="KW-0472">Membrane</keyword>
<evidence type="ECO:0000256" key="4">
    <source>
        <dbReference type="ARBA" id="ARBA00022824"/>
    </source>
</evidence>
<dbReference type="GO" id="GO:0180047">
    <property type="term" value="P:dolichol phosphate mannose biosynthetic process"/>
    <property type="evidence" value="ECO:0007669"/>
    <property type="project" value="InterPro"/>
</dbReference>
<evidence type="ECO:0000313" key="8">
    <source>
        <dbReference type="EMBL" id="PVU94182.1"/>
    </source>
</evidence>
<evidence type="ECO:0000256" key="2">
    <source>
        <dbReference type="ARBA" id="ARBA00005478"/>
    </source>
</evidence>
<dbReference type="PANTHER" id="PTHR15039:SF11">
    <property type="entry name" value="DOLICHOL PHOSPHATE-MANNOSE BIOSYNTHESIS REGULATORY PROTEIN"/>
    <property type="match status" value="1"/>
</dbReference>
<name>A0A2T9YPC7_9FUNG</name>
<comment type="pathway">
    <text evidence="7">Protein modification; protein glycosylation.</text>
</comment>
<comment type="subunit">
    <text evidence="7">Component of the dolichol-phosphate mannose (DPM) synthase complex.</text>
</comment>
<evidence type="ECO:0000256" key="6">
    <source>
        <dbReference type="ARBA" id="ARBA00023136"/>
    </source>
</evidence>
<organism evidence="8 9">
    <name type="scientific">Smittium simulii</name>
    <dbReference type="NCBI Taxonomy" id="133385"/>
    <lineage>
        <taxon>Eukaryota</taxon>
        <taxon>Fungi</taxon>
        <taxon>Fungi incertae sedis</taxon>
        <taxon>Zoopagomycota</taxon>
        <taxon>Kickxellomycotina</taxon>
        <taxon>Harpellomycetes</taxon>
        <taxon>Harpellales</taxon>
        <taxon>Legeriomycetaceae</taxon>
        <taxon>Smittium</taxon>
    </lineage>
</organism>
<dbReference type="STRING" id="133385.A0A2T9YPC7"/>
<dbReference type="GO" id="GO:0006506">
    <property type="term" value="P:GPI anchor biosynthetic process"/>
    <property type="evidence" value="ECO:0007669"/>
    <property type="project" value="TreeGrafter"/>
</dbReference>
<comment type="caution">
    <text evidence="8">The sequence shown here is derived from an EMBL/GenBank/DDBJ whole genome shotgun (WGS) entry which is preliminary data.</text>
</comment>
<dbReference type="PANTHER" id="PTHR15039">
    <property type="entry name" value="DOLICHOL PHOSPHATE-MANNOSE BIOSYNTHESIS REGULATORY PROTEIN"/>
    <property type="match status" value="1"/>
</dbReference>
<comment type="subcellular location">
    <subcellularLocation>
        <location evidence="1 7">Endoplasmic reticulum membrane</location>
        <topology evidence="1 7">Multi-pass membrane protein</topology>
    </subcellularLocation>
</comment>
<evidence type="ECO:0000256" key="1">
    <source>
        <dbReference type="ARBA" id="ARBA00004477"/>
    </source>
</evidence>
<evidence type="ECO:0000256" key="3">
    <source>
        <dbReference type="ARBA" id="ARBA00022692"/>
    </source>
</evidence>
<dbReference type="OrthoDB" id="311279at2759"/>
<dbReference type="GO" id="GO:0005789">
    <property type="term" value="C:endoplasmic reticulum membrane"/>
    <property type="evidence" value="ECO:0007669"/>
    <property type="project" value="UniProtKB-SubCell"/>
</dbReference>
<reference evidence="8 9" key="1">
    <citation type="journal article" date="2018" name="MBio">
        <title>Comparative Genomics Reveals the Core Gene Toolbox for the Fungus-Insect Symbiosis.</title>
        <authorList>
            <person name="Wang Y."/>
            <person name="Stata M."/>
            <person name="Wang W."/>
            <person name="Stajich J.E."/>
            <person name="White M.M."/>
            <person name="Moncalvo J.M."/>
        </authorList>
    </citation>
    <scope>NUCLEOTIDE SEQUENCE [LARGE SCALE GENOMIC DNA]</scope>
    <source>
        <strain evidence="8 9">SWE-8-4</strain>
    </source>
</reference>
<sequence>MSSFQEKAVGATLFAIGLFVFTYYTLWTLVLPFIDRDQPLTAFFLPQWYAIAIPAFLLVAGVGGIFAFISMVMIKSAKGKTKKST</sequence>